<dbReference type="Proteomes" id="UP000192486">
    <property type="component" value="Chromosome"/>
</dbReference>
<reference evidence="1 2" key="1">
    <citation type="submission" date="2016-04" db="EMBL/GenBank/DDBJ databases">
        <title>Comparative Genomics and Epigenetics of Sporosarcina ureae.</title>
        <authorList>
            <person name="Oliver A.S."/>
            <person name="Cooper K.K."/>
        </authorList>
    </citation>
    <scope>NUCLEOTIDE SEQUENCE [LARGE SCALE GENOMIC DNA]</scope>
    <source>
        <strain evidence="1 2">S204</strain>
    </source>
</reference>
<sequence length="78" mass="8498">MEEEIVKGTITFVGSNFVEIFVNGKPGELPADCGCTADKKGKKRKKVDHPIGNTLILPIDKISQIKTLGCCHSKNPCR</sequence>
<dbReference type="RefSeq" id="WP_029052776.1">
    <property type="nucleotide sequence ID" value="NZ_DAMDTH010000002.1"/>
</dbReference>
<evidence type="ECO:0000313" key="1">
    <source>
        <dbReference type="EMBL" id="ARF13361.1"/>
    </source>
</evidence>
<evidence type="ECO:0000313" key="2">
    <source>
        <dbReference type="Proteomes" id="UP000192486"/>
    </source>
</evidence>
<gene>
    <name evidence="1" type="ORF">SporoS204_03685</name>
</gene>
<dbReference type="EMBL" id="CP015108">
    <property type="protein sequence ID" value="ARF13361.1"/>
    <property type="molecule type" value="Genomic_DNA"/>
</dbReference>
<proteinExistence type="predicted"/>
<protein>
    <submittedName>
        <fullName evidence="1">Uncharacterized protein</fullName>
    </submittedName>
</protein>
<accession>A0ABM6JT67</accession>
<organism evidence="1 2">
    <name type="scientific">Sporosarcina ureae</name>
    <dbReference type="NCBI Taxonomy" id="1571"/>
    <lineage>
        <taxon>Bacteria</taxon>
        <taxon>Bacillati</taxon>
        <taxon>Bacillota</taxon>
        <taxon>Bacilli</taxon>
        <taxon>Bacillales</taxon>
        <taxon>Caryophanaceae</taxon>
        <taxon>Sporosarcina</taxon>
    </lineage>
</organism>
<name>A0ABM6JT67_SPOUR</name>
<keyword evidence="2" id="KW-1185">Reference proteome</keyword>